<evidence type="ECO:0000313" key="2">
    <source>
        <dbReference type="Proteomes" id="UP000005778"/>
    </source>
</evidence>
<name>I5AY22_9BACT</name>
<dbReference type="Proteomes" id="UP000005778">
    <property type="component" value="Chromosome"/>
</dbReference>
<dbReference type="HOGENOM" id="CLU_2381495_0_0_7"/>
<reference evidence="1 2" key="1">
    <citation type="submission" date="2011-09" db="EMBL/GenBank/DDBJ databases">
        <authorList>
            <consortium name="US DOE Joint Genome Institute (JGI-PGF)"/>
            <person name="Lucas S."/>
            <person name="Han J."/>
            <person name="Lapidus A."/>
            <person name="Cheng J.-F."/>
            <person name="Goodwin L."/>
            <person name="Pitluck S."/>
            <person name="Peters L."/>
            <person name="Land M.L."/>
            <person name="Hauser L."/>
            <person name="Orellana R."/>
            <person name="Lovley D."/>
            <person name="Woyke T.J."/>
        </authorList>
    </citation>
    <scope>NUCLEOTIDE SEQUENCE [LARGE SCALE GENOMIC DNA]</scope>
    <source>
        <strain evidence="1 2">2ac9</strain>
    </source>
</reference>
<dbReference type="RefSeq" id="WP_004070478.1">
    <property type="nucleotide sequence ID" value="NZ_CM001488.1"/>
</dbReference>
<organism evidence="1 2">
    <name type="scientific">Desulfobacter postgatei 2ac9</name>
    <dbReference type="NCBI Taxonomy" id="879212"/>
    <lineage>
        <taxon>Bacteria</taxon>
        <taxon>Pseudomonadati</taxon>
        <taxon>Thermodesulfobacteriota</taxon>
        <taxon>Desulfobacteria</taxon>
        <taxon>Desulfobacterales</taxon>
        <taxon>Desulfobacteraceae</taxon>
        <taxon>Desulfobacter</taxon>
    </lineage>
</organism>
<reference evidence="1 2" key="2">
    <citation type="submission" date="2012-02" db="EMBL/GenBank/DDBJ databases">
        <title>Improved High-Quality Draft sequence of Desulfobacter postgatei 2ac9.</title>
        <authorList>
            <consortium name="US DOE Joint Genome Institute"/>
            <person name="Lucas S."/>
            <person name="Han J."/>
            <person name="Lapidus A."/>
            <person name="Cheng J.-F."/>
            <person name="Goodwin L."/>
            <person name="Pitluck S."/>
            <person name="Peters L."/>
            <person name="Ovchinnikova G."/>
            <person name="Held B."/>
            <person name="Detter J.C."/>
            <person name="Han C."/>
            <person name="Tapia R."/>
            <person name="Land M."/>
            <person name="Hauser L."/>
            <person name="Kyrpides N."/>
            <person name="Ivanova N."/>
            <person name="Pagani I."/>
            <person name="Orellana R."/>
            <person name="Lovley D."/>
            <person name="Woyke T."/>
        </authorList>
    </citation>
    <scope>NUCLEOTIDE SEQUENCE [LARGE SCALE GENOMIC DNA]</scope>
    <source>
        <strain evidence="1 2">2ac9</strain>
    </source>
</reference>
<accession>I5AY22</accession>
<proteinExistence type="predicted"/>
<gene>
    <name evidence="1" type="ORF">DespoDRAFT_00089</name>
</gene>
<dbReference type="STRING" id="879212.DespoDRAFT_00089"/>
<keyword evidence="2" id="KW-1185">Reference proteome</keyword>
<evidence type="ECO:0000313" key="1">
    <source>
        <dbReference type="EMBL" id="EIM62135.1"/>
    </source>
</evidence>
<protein>
    <submittedName>
        <fullName evidence="1">Uncharacterized protein</fullName>
    </submittedName>
</protein>
<sequence>MSLVAEKSEEKKVLPMKGIPMGLSVKGLIMEKIAGTTSKGDETYHLSVAVKGLEKFLKIRVAKEIYDDSLEMTPYSNSITFQEFNGRVYWQESN</sequence>
<dbReference type="OrthoDB" id="9845289at2"/>
<dbReference type="EMBL" id="CM001488">
    <property type="protein sequence ID" value="EIM62135.1"/>
    <property type="molecule type" value="Genomic_DNA"/>
</dbReference>
<dbReference type="AlphaFoldDB" id="I5AY22"/>